<dbReference type="GO" id="GO:0016491">
    <property type="term" value="F:oxidoreductase activity"/>
    <property type="evidence" value="ECO:0007669"/>
    <property type="project" value="UniProtKB-KW"/>
</dbReference>
<dbReference type="KEGG" id="mliy:RYJ27_02190"/>
<dbReference type="Pfam" id="PF13561">
    <property type="entry name" value="adh_short_C2"/>
    <property type="match status" value="1"/>
</dbReference>
<evidence type="ECO:0000313" key="4">
    <source>
        <dbReference type="EMBL" id="WOQ70059.1"/>
    </source>
</evidence>
<evidence type="ECO:0000256" key="1">
    <source>
        <dbReference type="ARBA" id="ARBA00006484"/>
    </source>
</evidence>
<sequence>MSRGWTLAEGWDPRPLRGEVALVTGTLGGLGRAIADGIAAAGAKVAVHHLRQPDEAAAYADELRAGGIEATVVEADLTDWHEVERMLAAIADDLGPVSLLVNNAGMMRKKAFAESTFAEWRETIEIDLDAVFTVTRLALPAMLEAGRGTVVNVSSQLAFKGAHDYVSYSAAKGGVVGLTRALAREVGPGIRVNAIAPGPIETPMTAEYSTPEWVAERTAGAVLQRLGTPDEVVGAVVFLASPAASLIHGQVIHLNGGGVMA</sequence>
<accession>A0AAU0MIT1</accession>
<gene>
    <name evidence="4" type="ORF">RYJ27_02190</name>
</gene>
<feature type="domain" description="Ketoreductase" evidence="3">
    <location>
        <begin position="19"/>
        <end position="203"/>
    </location>
</feature>
<dbReference type="SMART" id="SM00822">
    <property type="entry name" value="PKS_KR"/>
    <property type="match status" value="1"/>
</dbReference>
<protein>
    <submittedName>
        <fullName evidence="4">SDR family oxidoreductase</fullName>
    </submittedName>
</protein>
<dbReference type="InterPro" id="IPR020904">
    <property type="entry name" value="Sc_DH/Rdtase_CS"/>
</dbReference>
<reference evidence="4 5" key="1">
    <citation type="submission" date="2023-10" db="EMBL/GenBank/DDBJ databases">
        <title>Y20.</title>
        <authorList>
            <person name="Zhang G."/>
            <person name="Ding Y."/>
        </authorList>
    </citation>
    <scope>NUCLEOTIDE SEQUENCE [LARGE SCALE GENOMIC DNA]</scope>
    <source>
        <strain evidence="4 5">Y20</strain>
    </source>
</reference>
<evidence type="ECO:0000313" key="5">
    <source>
        <dbReference type="Proteomes" id="UP001329313"/>
    </source>
</evidence>
<dbReference type="InterPro" id="IPR050259">
    <property type="entry name" value="SDR"/>
</dbReference>
<dbReference type="PROSITE" id="PS00061">
    <property type="entry name" value="ADH_SHORT"/>
    <property type="match status" value="1"/>
</dbReference>
<proteinExistence type="inferred from homology"/>
<dbReference type="AlphaFoldDB" id="A0AAU0MIT1"/>
<dbReference type="Proteomes" id="UP001329313">
    <property type="component" value="Chromosome"/>
</dbReference>
<keyword evidence="2" id="KW-0560">Oxidoreductase</keyword>
<dbReference type="GO" id="GO:0032787">
    <property type="term" value="P:monocarboxylic acid metabolic process"/>
    <property type="evidence" value="ECO:0007669"/>
    <property type="project" value="UniProtKB-ARBA"/>
</dbReference>
<dbReference type="InterPro" id="IPR057326">
    <property type="entry name" value="KR_dom"/>
</dbReference>
<dbReference type="Gene3D" id="3.40.50.720">
    <property type="entry name" value="NAD(P)-binding Rossmann-like Domain"/>
    <property type="match status" value="1"/>
</dbReference>
<dbReference type="InterPro" id="IPR002347">
    <property type="entry name" value="SDR_fam"/>
</dbReference>
<dbReference type="InterPro" id="IPR036291">
    <property type="entry name" value="NAD(P)-bd_dom_sf"/>
</dbReference>
<evidence type="ECO:0000256" key="2">
    <source>
        <dbReference type="ARBA" id="ARBA00023002"/>
    </source>
</evidence>
<dbReference type="FunFam" id="3.40.50.720:FF:000173">
    <property type="entry name" value="3-oxoacyl-[acyl-carrier protein] reductase"/>
    <property type="match status" value="1"/>
</dbReference>
<comment type="similarity">
    <text evidence="1">Belongs to the short-chain dehydrogenases/reductases (SDR) family.</text>
</comment>
<dbReference type="RefSeq" id="WP_330171153.1">
    <property type="nucleotide sequence ID" value="NZ_CP137080.1"/>
</dbReference>
<dbReference type="PANTHER" id="PTHR42879">
    <property type="entry name" value="3-OXOACYL-(ACYL-CARRIER-PROTEIN) REDUCTASE"/>
    <property type="match status" value="1"/>
</dbReference>
<dbReference type="PRINTS" id="PR00080">
    <property type="entry name" value="SDRFAMILY"/>
</dbReference>
<dbReference type="EMBL" id="CP137080">
    <property type="protein sequence ID" value="WOQ70059.1"/>
    <property type="molecule type" value="Genomic_DNA"/>
</dbReference>
<keyword evidence="5" id="KW-1185">Reference proteome</keyword>
<dbReference type="SUPFAM" id="SSF51735">
    <property type="entry name" value="NAD(P)-binding Rossmann-fold domains"/>
    <property type="match status" value="1"/>
</dbReference>
<evidence type="ECO:0000259" key="3">
    <source>
        <dbReference type="SMART" id="SM00822"/>
    </source>
</evidence>
<dbReference type="PANTHER" id="PTHR42879:SF2">
    <property type="entry name" value="3-OXOACYL-[ACYL-CARRIER-PROTEIN] REDUCTASE FABG"/>
    <property type="match status" value="1"/>
</dbReference>
<dbReference type="PRINTS" id="PR00081">
    <property type="entry name" value="GDHRDH"/>
</dbReference>
<name>A0AAU0MIT1_9MICO</name>
<organism evidence="4 5">
    <name type="scientific">Microbacterium limosum</name>
    <dbReference type="NCBI Taxonomy" id="3079935"/>
    <lineage>
        <taxon>Bacteria</taxon>
        <taxon>Bacillati</taxon>
        <taxon>Actinomycetota</taxon>
        <taxon>Actinomycetes</taxon>
        <taxon>Micrococcales</taxon>
        <taxon>Microbacteriaceae</taxon>
        <taxon>Microbacterium</taxon>
    </lineage>
</organism>